<sequence>MGLWCPDRGHGHCGYVFLLGKSLLPTSETARESTHTDISGYSCSLKEDEC</sequence>
<organism evidence="1">
    <name type="scientific">Brassica oleracea</name>
    <name type="common">Wild cabbage</name>
    <dbReference type="NCBI Taxonomy" id="3712"/>
    <lineage>
        <taxon>Eukaryota</taxon>
        <taxon>Viridiplantae</taxon>
        <taxon>Streptophyta</taxon>
        <taxon>Embryophyta</taxon>
        <taxon>Tracheophyta</taxon>
        <taxon>Spermatophyta</taxon>
        <taxon>Magnoliopsida</taxon>
        <taxon>eudicotyledons</taxon>
        <taxon>Gunneridae</taxon>
        <taxon>Pentapetalae</taxon>
        <taxon>rosids</taxon>
        <taxon>malvids</taxon>
        <taxon>Brassicales</taxon>
        <taxon>Brassicaceae</taxon>
        <taxon>Brassiceae</taxon>
        <taxon>Brassica</taxon>
    </lineage>
</organism>
<dbReference type="AlphaFoldDB" id="A0A3P6FH59"/>
<accession>A0A3P6FH59</accession>
<protein>
    <submittedName>
        <fullName evidence="1">Uncharacterized protein</fullName>
    </submittedName>
</protein>
<name>A0A3P6FH59_BRAOL</name>
<evidence type="ECO:0000313" key="1">
    <source>
        <dbReference type="EMBL" id="VDD57313.1"/>
    </source>
</evidence>
<gene>
    <name evidence="1" type="ORF">BOLC8T50542H</name>
</gene>
<reference evidence="1" key="1">
    <citation type="submission" date="2018-11" db="EMBL/GenBank/DDBJ databases">
        <authorList>
            <consortium name="Genoscope - CEA"/>
            <person name="William W."/>
        </authorList>
    </citation>
    <scope>NUCLEOTIDE SEQUENCE</scope>
</reference>
<proteinExistence type="predicted"/>
<dbReference type="EMBL" id="LR031879">
    <property type="protein sequence ID" value="VDD57313.1"/>
    <property type="molecule type" value="Genomic_DNA"/>
</dbReference>